<dbReference type="Proteomes" id="UP000253426">
    <property type="component" value="Unassembled WGS sequence"/>
</dbReference>
<feature type="signal peptide" evidence="2">
    <location>
        <begin position="1"/>
        <end position="22"/>
    </location>
</feature>
<dbReference type="AlphaFoldDB" id="A0A366H6M4"/>
<feature type="region of interest" description="Disordered" evidence="1">
    <location>
        <begin position="356"/>
        <end position="401"/>
    </location>
</feature>
<dbReference type="EMBL" id="QNRR01000013">
    <property type="protein sequence ID" value="RBP37654.1"/>
    <property type="molecule type" value="Genomic_DNA"/>
</dbReference>
<feature type="compositionally biased region" description="Basic and acidic residues" evidence="1">
    <location>
        <begin position="363"/>
        <end position="374"/>
    </location>
</feature>
<dbReference type="OrthoDB" id="185048at2"/>
<organism evidence="3 4">
    <name type="scientific">Roseimicrobium gellanilyticum</name>
    <dbReference type="NCBI Taxonomy" id="748857"/>
    <lineage>
        <taxon>Bacteria</taxon>
        <taxon>Pseudomonadati</taxon>
        <taxon>Verrucomicrobiota</taxon>
        <taxon>Verrucomicrobiia</taxon>
        <taxon>Verrucomicrobiales</taxon>
        <taxon>Verrucomicrobiaceae</taxon>
        <taxon>Roseimicrobium</taxon>
    </lineage>
</organism>
<evidence type="ECO:0000313" key="3">
    <source>
        <dbReference type="EMBL" id="RBP37654.1"/>
    </source>
</evidence>
<keyword evidence="4" id="KW-1185">Reference proteome</keyword>
<dbReference type="PANTHER" id="PTHR35757:SF1">
    <property type="entry name" value="THERMOSOME SUBUNIT GAMMA"/>
    <property type="match status" value="1"/>
</dbReference>
<reference evidence="3 4" key="1">
    <citation type="submission" date="2018-06" db="EMBL/GenBank/DDBJ databases">
        <title>Genomic Encyclopedia of Type Strains, Phase IV (KMG-IV): sequencing the most valuable type-strain genomes for metagenomic binning, comparative biology and taxonomic classification.</title>
        <authorList>
            <person name="Goeker M."/>
        </authorList>
    </citation>
    <scope>NUCLEOTIDE SEQUENCE [LARGE SCALE GENOMIC DNA]</scope>
    <source>
        <strain evidence="3 4">DSM 25532</strain>
    </source>
</reference>
<protein>
    <recommendedName>
        <fullName evidence="5">TraB family protein</fullName>
    </recommendedName>
</protein>
<evidence type="ECO:0008006" key="5">
    <source>
        <dbReference type="Google" id="ProtNLM"/>
    </source>
</evidence>
<sequence length="401" mass="44965">MKPRFLPFLATALCLLPSFLRAAEAESKPEESKLPHTDFVRFQEDKKGAQLQTAVATYRNNRGVVVDLIGAIHIGDKNYYDVLNAYFEDYDALLYEMVGDPVEQYQEPEDLPEPAPQRGKKDPLPLKKLKPKAPSTTPAKPQTEGEFDAEQRVKDLEAYIQRGKSEPISPSNYEAEAAARDKLRWLNPMYDMLKNTLKLEAQIDCIDYTRPNFVHADMTARAFAAKQEERGEGFIQLWMRMARAQALAPAPNYKDPGLLKVLEILCRPDSATELKRLMGRMFDAVETVMSGMEGPEGSVIISDRNKVALEVLKIHLGLNKKKFGIFYGAAHLPDMEKRLVDMGFTLEKVEWITAWDLPPEPPPFKREAKPKAEQKSAQPGAPSTTPATPEAVKPAPAVEAK</sequence>
<accession>A0A366H6M4</accession>
<evidence type="ECO:0000256" key="1">
    <source>
        <dbReference type="SAM" id="MobiDB-lite"/>
    </source>
</evidence>
<name>A0A366H6M4_9BACT</name>
<keyword evidence="2" id="KW-0732">Signal</keyword>
<feature type="compositionally biased region" description="Polar residues" evidence="1">
    <location>
        <begin position="375"/>
        <end position="384"/>
    </location>
</feature>
<gene>
    <name evidence="3" type="ORF">DES53_11336</name>
</gene>
<feature type="compositionally biased region" description="Low complexity" evidence="1">
    <location>
        <begin position="132"/>
        <end position="141"/>
    </location>
</feature>
<proteinExistence type="predicted"/>
<dbReference type="PANTHER" id="PTHR35757">
    <property type="entry name" value="THERMOSOME SUBUNIT GAMMA"/>
    <property type="match status" value="1"/>
</dbReference>
<dbReference type="RefSeq" id="WP_113961356.1">
    <property type="nucleotide sequence ID" value="NZ_QNRR01000013.1"/>
</dbReference>
<evidence type="ECO:0000256" key="2">
    <source>
        <dbReference type="SAM" id="SignalP"/>
    </source>
</evidence>
<feature type="region of interest" description="Disordered" evidence="1">
    <location>
        <begin position="106"/>
        <end position="150"/>
    </location>
</feature>
<evidence type="ECO:0000313" key="4">
    <source>
        <dbReference type="Proteomes" id="UP000253426"/>
    </source>
</evidence>
<comment type="caution">
    <text evidence="3">The sequence shown here is derived from an EMBL/GenBank/DDBJ whole genome shotgun (WGS) entry which is preliminary data.</text>
</comment>
<feature type="compositionally biased region" description="Low complexity" evidence="1">
    <location>
        <begin position="385"/>
        <end position="401"/>
    </location>
</feature>
<feature type="chain" id="PRO_5016736067" description="TraB family protein" evidence="2">
    <location>
        <begin position="23"/>
        <end position="401"/>
    </location>
</feature>